<keyword evidence="2" id="KW-1185">Reference proteome</keyword>
<reference evidence="1 2" key="1">
    <citation type="submission" date="2016-09" db="EMBL/GenBank/DDBJ databases">
        <authorList>
            <person name="Capua I."/>
            <person name="De Benedictis P."/>
            <person name="Joannis T."/>
            <person name="Lombin L.H."/>
            <person name="Cattoli G."/>
        </authorList>
    </citation>
    <scope>NUCLEOTIDE SEQUENCE [LARGE SCALE GENOMIC DNA]</scope>
    <source>
        <strain evidence="1 2">GluBS11</strain>
    </source>
</reference>
<proteinExistence type="predicted"/>
<gene>
    <name evidence="1" type="ORF">SAMN05421730_1002174</name>
</gene>
<evidence type="ECO:0000313" key="1">
    <source>
        <dbReference type="EMBL" id="SCP95751.1"/>
    </source>
</evidence>
<sequence>MYDKTINVAEIMRKIKMEAVPKNIWGDSDDVQPEEIVRFTKNKLIESYNVINETVNRAEVYKTIGYRTPEFESLPKFIRPLFKLAFKVFAKVTRYIIKDQNTFNEDIQASLKSLTEGQQYIIRAIEYMDDRLEKLTDTQGKDKRNEKEE</sequence>
<name>A0A1D3TQB4_9FIRM</name>
<dbReference type="Proteomes" id="UP000199315">
    <property type="component" value="Unassembled WGS sequence"/>
</dbReference>
<evidence type="ECO:0000313" key="2">
    <source>
        <dbReference type="Proteomes" id="UP000199315"/>
    </source>
</evidence>
<dbReference type="STRING" id="1619234.SAMN05421730_1002174"/>
<accession>A0A1D3TQB4</accession>
<protein>
    <submittedName>
        <fullName evidence="1">Uncharacterized protein</fullName>
    </submittedName>
</protein>
<dbReference type="AlphaFoldDB" id="A0A1D3TQB4"/>
<dbReference type="EMBL" id="FMKA01000002">
    <property type="protein sequence ID" value="SCP95751.1"/>
    <property type="molecule type" value="Genomic_DNA"/>
</dbReference>
<organism evidence="1 2">
    <name type="scientific">Anaerobium acetethylicum</name>
    <dbReference type="NCBI Taxonomy" id="1619234"/>
    <lineage>
        <taxon>Bacteria</taxon>
        <taxon>Bacillati</taxon>
        <taxon>Bacillota</taxon>
        <taxon>Clostridia</taxon>
        <taxon>Lachnospirales</taxon>
        <taxon>Lachnospiraceae</taxon>
        <taxon>Anaerobium</taxon>
    </lineage>
</organism>